<dbReference type="AlphaFoldDB" id="A0A0A9XZ16"/>
<gene>
    <name evidence="2" type="ORF">CM83_5481</name>
</gene>
<reference evidence="2" key="1">
    <citation type="journal article" date="2014" name="PLoS ONE">
        <title>Transcriptome-Based Identification of ABC Transporters in the Western Tarnished Plant Bug Lygus hesperus.</title>
        <authorList>
            <person name="Hull J.J."/>
            <person name="Chaney K."/>
            <person name="Geib S.M."/>
            <person name="Fabrick J.A."/>
            <person name="Brent C.S."/>
            <person name="Walsh D."/>
            <person name="Lavine L.C."/>
        </authorList>
    </citation>
    <scope>NUCLEOTIDE SEQUENCE</scope>
</reference>
<feature type="compositionally biased region" description="Acidic residues" evidence="1">
    <location>
        <begin position="16"/>
        <end position="27"/>
    </location>
</feature>
<feature type="region of interest" description="Disordered" evidence="1">
    <location>
        <begin position="1"/>
        <end position="94"/>
    </location>
</feature>
<name>A0A0A9XZ16_LYGHE</name>
<organism evidence="2">
    <name type="scientific">Lygus hesperus</name>
    <name type="common">Western plant bug</name>
    <dbReference type="NCBI Taxonomy" id="30085"/>
    <lineage>
        <taxon>Eukaryota</taxon>
        <taxon>Metazoa</taxon>
        <taxon>Ecdysozoa</taxon>
        <taxon>Arthropoda</taxon>
        <taxon>Hexapoda</taxon>
        <taxon>Insecta</taxon>
        <taxon>Pterygota</taxon>
        <taxon>Neoptera</taxon>
        <taxon>Paraneoptera</taxon>
        <taxon>Hemiptera</taxon>
        <taxon>Heteroptera</taxon>
        <taxon>Panheteroptera</taxon>
        <taxon>Cimicomorpha</taxon>
        <taxon>Miridae</taxon>
        <taxon>Mirini</taxon>
        <taxon>Lygus</taxon>
    </lineage>
</organism>
<reference evidence="2" key="2">
    <citation type="submission" date="2014-07" db="EMBL/GenBank/DDBJ databases">
        <authorList>
            <person name="Hull J."/>
        </authorList>
    </citation>
    <scope>NUCLEOTIDE SEQUENCE</scope>
</reference>
<feature type="compositionally biased region" description="Basic and acidic residues" evidence="1">
    <location>
        <begin position="41"/>
        <end position="58"/>
    </location>
</feature>
<feature type="compositionally biased region" description="Basic and acidic residues" evidence="1">
    <location>
        <begin position="71"/>
        <end position="94"/>
    </location>
</feature>
<evidence type="ECO:0000313" key="2">
    <source>
        <dbReference type="EMBL" id="JAG24611.1"/>
    </source>
</evidence>
<evidence type="ECO:0000256" key="1">
    <source>
        <dbReference type="SAM" id="MobiDB-lite"/>
    </source>
</evidence>
<dbReference type="EMBL" id="GBHO01018993">
    <property type="protein sequence ID" value="JAG24611.1"/>
    <property type="molecule type" value="Transcribed_RNA"/>
</dbReference>
<proteinExistence type="predicted"/>
<sequence>MDAEGKEDSKIKVEDREDWNELNAEEVDSNKDEIGGGECESGSKEDKVVWSEDTREATGDAVEVDATPPRTNKDETVNSKDGGKVEEKDAGSELKEVSVDIQKILQKGVWENTIDRVECVDKEWG</sequence>
<accession>A0A0A9XZ16</accession>
<feature type="compositionally biased region" description="Basic and acidic residues" evidence="1">
    <location>
        <begin position="1"/>
        <end position="15"/>
    </location>
</feature>
<protein>
    <submittedName>
        <fullName evidence="2">Uncharacterized protein</fullName>
    </submittedName>
</protein>